<keyword evidence="3" id="KW-0119">Carbohydrate metabolism</keyword>
<feature type="domain" description="Fibronectin type III-like" evidence="5">
    <location>
        <begin position="625"/>
        <end position="695"/>
    </location>
</feature>
<dbReference type="SMART" id="SM01217">
    <property type="entry name" value="Fn3_like"/>
    <property type="match status" value="1"/>
</dbReference>
<dbReference type="InterPro" id="IPR026891">
    <property type="entry name" value="Fn3-like"/>
</dbReference>
<evidence type="ECO:0000313" key="7">
    <source>
        <dbReference type="Proteomes" id="UP001597063"/>
    </source>
</evidence>
<dbReference type="Pfam" id="PF14310">
    <property type="entry name" value="Fn3-like"/>
    <property type="match status" value="1"/>
</dbReference>
<keyword evidence="2 4" id="KW-0378">Hydrolase</keyword>
<dbReference type="PRINTS" id="PR00133">
    <property type="entry name" value="GLHYDRLASE3"/>
</dbReference>
<dbReference type="Proteomes" id="UP001597063">
    <property type="component" value="Unassembled WGS sequence"/>
</dbReference>
<sequence length="785" mass="83137">MRKAERRNILVILEICIRPSARASHVRPCASLERGPPVNDDRDLAEALDALTLEEKAALLSGRDGWYTVAVERLGIGSIMLTDGPHGLRKIDPGAERFSLEASLPATCFPTAAALGSSWDVDLLARVGEALGRESRAADVAVLLGPGVNIKRSPLGGRCFEYLSEDPHLTGRLGAALVSGVQSTGVGASVKHFAANNQETERMRVSAEVDERTLREIYLAAFEHIVTSARPWTVMASYNRINGVHCTENRWLLTEVLREEWGFDGLVVSDWGAVTDRVAALAAGVDLDMPGMAEGPERIIEAVRAGQLDEAAVDGAVTRLLTLIGRAASAGPAEAADLDAHHALARRAAAESAVLLKNEDALLPLDLAGTRLAVIGEFARTPRFQGAGSSRIVPTRVDNALDALTALAGPGAGLSFAPGFTLTGDGDAELIDEAVAAAGAADVAVVFLGLPEGEESEGFDREHLLLPPVQLRLLEAVAQANPNVVVVLANGGVVEVAAWQHHAKAVLEGWLTGQAGGGAVADLLLGRANPCGRLAETIPVRLADTPSHLNFPGGDGSVLYGERLYVGYRYYDAKDVPVAYPFGHGLSYTTFAYSDLRAEVEGEGEDTLVRVRLTVANTGSAAGKEVVQIYVDDLECSLDRPVRELKAFSKVELAPGASTTVSFDLHARDLSFYSAARKRWVLESGDFEITVGASSRDLRLRTTVTVTSPGTAQPLTEDSSVGEWLAHPLGGPALLRAMSEGQGVAVASDPEILRMVESLPLKRLASMSGGRLDLGDVTRLIDQDG</sequence>
<dbReference type="InterPro" id="IPR001764">
    <property type="entry name" value="Glyco_hydro_3_N"/>
</dbReference>
<dbReference type="SUPFAM" id="SSF52279">
    <property type="entry name" value="Beta-D-glucan exohydrolase, C-terminal domain"/>
    <property type="match status" value="1"/>
</dbReference>
<dbReference type="InterPro" id="IPR050288">
    <property type="entry name" value="Cellulose_deg_GH3"/>
</dbReference>
<dbReference type="RefSeq" id="WP_207399488.1">
    <property type="nucleotide sequence ID" value="NZ_CAACUY010000007.1"/>
</dbReference>
<dbReference type="InterPro" id="IPR002772">
    <property type="entry name" value="Glyco_hydro_3_C"/>
</dbReference>
<dbReference type="SUPFAM" id="SSF51445">
    <property type="entry name" value="(Trans)glycosidases"/>
    <property type="match status" value="1"/>
</dbReference>
<dbReference type="GO" id="GO:0016787">
    <property type="term" value="F:hydrolase activity"/>
    <property type="evidence" value="ECO:0007669"/>
    <property type="project" value="UniProtKB-KW"/>
</dbReference>
<comment type="similarity">
    <text evidence="1 4">Belongs to the glycosyl hydrolase 3 family.</text>
</comment>
<dbReference type="Pfam" id="PF00933">
    <property type="entry name" value="Glyco_hydro_3"/>
    <property type="match status" value="1"/>
</dbReference>
<dbReference type="PROSITE" id="PS00775">
    <property type="entry name" value="GLYCOSYL_HYDROL_F3"/>
    <property type="match status" value="1"/>
</dbReference>
<protein>
    <submittedName>
        <fullName evidence="6">Glycoside hydrolase family 3 C-terminal domain-containing protein</fullName>
    </submittedName>
</protein>
<evidence type="ECO:0000256" key="2">
    <source>
        <dbReference type="ARBA" id="ARBA00022801"/>
    </source>
</evidence>
<dbReference type="EMBL" id="JBHTGP010000007">
    <property type="protein sequence ID" value="MFD0685957.1"/>
    <property type="molecule type" value="Genomic_DNA"/>
</dbReference>
<dbReference type="InterPro" id="IPR013783">
    <property type="entry name" value="Ig-like_fold"/>
</dbReference>
<accession>A0ABW2XMB7</accession>
<proteinExistence type="inferred from homology"/>
<dbReference type="InterPro" id="IPR019800">
    <property type="entry name" value="Glyco_hydro_3_AS"/>
</dbReference>
<evidence type="ECO:0000256" key="4">
    <source>
        <dbReference type="RuleBase" id="RU361161"/>
    </source>
</evidence>
<dbReference type="Gene3D" id="2.60.40.10">
    <property type="entry name" value="Immunoglobulins"/>
    <property type="match status" value="1"/>
</dbReference>
<dbReference type="Pfam" id="PF01915">
    <property type="entry name" value="Glyco_hydro_3_C"/>
    <property type="match status" value="1"/>
</dbReference>
<gene>
    <name evidence="6" type="ORF">ACFQZM_15745</name>
</gene>
<dbReference type="Gene3D" id="3.20.20.300">
    <property type="entry name" value="Glycoside hydrolase, family 3, N-terminal domain"/>
    <property type="match status" value="1"/>
</dbReference>
<dbReference type="PANTHER" id="PTHR42715">
    <property type="entry name" value="BETA-GLUCOSIDASE"/>
    <property type="match status" value="1"/>
</dbReference>
<dbReference type="PANTHER" id="PTHR42715:SF10">
    <property type="entry name" value="BETA-GLUCOSIDASE"/>
    <property type="match status" value="1"/>
</dbReference>
<evidence type="ECO:0000256" key="1">
    <source>
        <dbReference type="ARBA" id="ARBA00005336"/>
    </source>
</evidence>
<organism evidence="6 7">
    <name type="scientific">Actinomadura fibrosa</name>
    <dbReference type="NCBI Taxonomy" id="111802"/>
    <lineage>
        <taxon>Bacteria</taxon>
        <taxon>Bacillati</taxon>
        <taxon>Actinomycetota</taxon>
        <taxon>Actinomycetes</taxon>
        <taxon>Streptosporangiales</taxon>
        <taxon>Thermomonosporaceae</taxon>
        <taxon>Actinomadura</taxon>
    </lineage>
</organism>
<dbReference type="InterPro" id="IPR017853">
    <property type="entry name" value="GH"/>
</dbReference>
<dbReference type="InterPro" id="IPR036962">
    <property type="entry name" value="Glyco_hydro_3_N_sf"/>
</dbReference>
<keyword evidence="7" id="KW-1185">Reference proteome</keyword>
<keyword evidence="4" id="KW-0326">Glycosidase</keyword>
<comment type="caution">
    <text evidence="6">The sequence shown here is derived from an EMBL/GenBank/DDBJ whole genome shotgun (WGS) entry which is preliminary data.</text>
</comment>
<name>A0ABW2XMB7_9ACTN</name>
<reference evidence="7" key="1">
    <citation type="journal article" date="2019" name="Int. J. Syst. Evol. Microbiol.">
        <title>The Global Catalogue of Microorganisms (GCM) 10K type strain sequencing project: providing services to taxonomists for standard genome sequencing and annotation.</title>
        <authorList>
            <consortium name="The Broad Institute Genomics Platform"/>
            <consortium name="The Broad Institute Genome Sequencing Center for Infectious Disease"/>
            <person name="Wu L."/>
            <person name="Ma J."/>
        </authorList>
    </citation>
    <scope>NUCLEOTIDE SEQUENCE [LARGE SCALE GENOMIC DNA]</scope>
    <source>
        <strain evidence="7">JCM 9371</strain>
    </source>
</reference>
<dbReference type="Gene3D" id="3.40.50.1700">
    <property type="entry name" value="Glycoside hydrolase family 3 C-terminal domain"/>
    <property type="match status" value="1"/>
</dbReference>
<dbReference type="InterPro" id="IPR036881">
    <property type="entry name" value="Glyco_hydro_3_C_sf"/>
</dbReference>
<evidence type="ECO:0000259" key="5">
    <source>
        <dbReference type="SMART" id="SM01217"/>
    </source>
</evidence>
<evidence type="ECO:0000313" key="6">
    <source>
        <dbReference type="EMBL" id="MFD0685957.1"/>
    </source>
</evidence>
<evidence type="ECO:0000256" key="3">
    <source>
        <dbReference type="ARBA" id="ARBA00023277"/>
    </source>
</evidence>